<sequence length="190" mass="21733">MDCSSRLQRARAKVICSQFLLFLCKMKATHQEAKEVGLHFHVRPRVSRVEPSRRQRTIYIRNPFGIGDRAMECDDDVSLAQPNHSLIVRGHHVLYPSRPTLTSTRWGCCVYLFTDLVPRITQPHLVQQAMLVILAVQVPFRVGVEIKSLVACFHEFPVTNDLVTEKRVQGFNKVFPVVEALNFSPTTCYI</sequence>
<dbReference type="Proteomes" id="UP001153555">
    <property type="component" value="Unassembled WGS sequence"/>
</dbReference>
<organism evidence="1 2">
    <name type="scientific">Striga hermonthica</name>
    <name type="common">Purple witchweed</name>
    <name type="synonym">Buchnera hermonthica</name>
    <dbReference type="NCBI Taxonomy" id="68872"/>
    <lineage>
        <taxon>Eukaryota</taxon>
        <taxon>Viridiplantae</taxon>
        <taxon>Streptophyta</taxon>
        <taxon>Embryophyta</taxon>
        <taxon>Tracheophyta</taxon>
        <taxon>Spermatophyta</taxon>
        <taxon>Magnoliopsida</taxon>
        <taxon>eudicotyledons</taxon>
        <taxon>Gunneridae</taxon>
        <taxon>Pentapetalae</taxon>
        <taxon>asterids</taxon>
        <taxon>lamiids</taxon>
        <taxon>Lamiales</taxon>
        <taxon>Orobanchaceae</taxon>
        <taxon>Buchnereae</taxon>
        <taxon>Striga</taxon>
    </lineage>
</organism>
<accession>A0A9N7MNT3</accession>
<comment type="caution">
    <text evidence="1">The sequence shown here is derived from an EMBL/GenBank/DDBJ whole genome shotgun (WGS) entry which is preliminary data.</text>
</comment>
<evidence type="ECO:0000313" key="2">
    <source>
        <dbReference type="Proteomes" id="UP001153555"/>
    </source>
</evidence>
<dbReference type="AlphaFoldDB" id="A0A9N7MNT3"/>
<protein>
    <submittedName>
        <fullName evidence="1">Uncharacterized protein</fullName>
    </submittedName>
</protein>
<proteinExistence type="predicted"/>
<name>A0A9N7MNT3_STRHE</name>
<reference evidence="1" key="1">
    <citation type="submission" date="2019-12" db="EMBL/GenBank/DDBJ databases">
        <authorList>
            <person name="Scholes J."/>
        </authorList>
    </citation>
    <scope>NUCLEOTIDE SEQUENCE</scope>
</reference>
<dbReference type="OrthoDB" id="10625926at2759"/>
<gene>
    <name evidence="1" type="ORF">SHERM_11071</name>
</gene>
<keyword evidence="2" id="KW-1185">Reference proteome</keyword>
<dbReference type="EMBL" id="CACSLK010003174">
    <property type="protein sequence ID" value="CAA0808847.1"/>
    <property type="molecule type" value="Genomic_DNA"/>
</dbReference>
<evidence type="ECO:0000313" key="1">
    <source>
        <dbReference type="EMBL" id="CAA0808847.1"/>
    </source>
</evidence>